<gene>
    <name evidence="2" type="ORF">CBF29_02760</name>
</gene>
<dbReference type="InterPro" id="IPR058121">
    <property type="entry name" value="WalJ/YycJ"/>
</dbReference>
<dbReference type="SUPFAM" id="SSF56281">
    <property type="entry name" value="Metallo-hydrolase/oxidoreductase"/>
    <property type="match status" value="1"/>
</dbReference>
<dbReference type="Pfam" id="PF12706">
    <property type="entry name" value="Lactamase_B_2"/>
    <property type="match status" value="1"/>
</dbReference>
<reference evidence="2 3" key="1">
    <citation type="submission" date="2017-05" db="EMBL/GenBank/DDBJ databases">
        <title>Vagococcus spp. assemblies.</title>
        <authorList>
            <person name="Gulvik C.A."/>
        </authorList>
    </citation>
    <scope>NUCLEOTIDE SEQUENCE [LARGE SCALE GENOMIC DNA]</scope>
    <source>
        <strain evidence="2 3">CCUG 51432</strain>
    </source>
</reference>
<dbReference type="OrthoDB" id="9781189at2"/>
<dbReference type="RefSeq" id="WP_126807043.1">
    <property type="nucleotide sequence ID" value="NZ_NGKA01000002.1"/>
</dbReference>
<dbReference type="SMART" id="SM00849">
    <property type="entry name" value="Lactamase_B"/>
    <property type="match status" value="1"/>
</dbReference>
<dbReference type="InterPro" id="IPR036866">
    <property type="entry name" value="RibonucZ/Hydroxyglut_hydro"/>
</dbReference>
<dbReference type="GO" id="GO:0016787">
    <property type="term" value="F:hydrolase activity"/>
    <property type="evidence" value="ECO:0007669"/>
    <property type="project" value="UniProtKB-KW"/>
</dbReference>
<dbReference type="InterPro" id="IPR001279">
    <property type="entry name" value="Metallo-B-lactamas"/>
</dbReference>
<dbReference type="PANTHER" id="PTHR47619:SF1">
    <property type="entry name" value="EXODEOXYRIBONUCLEASE WALJ"/>
    <property type="match status" value="1"/>
</dbReference>
<dbReference type="InterPro" id="IPR052533">
    <property type="entry name" value="WalJ/YycJ-like"/>
</dbReference>
<organism evidence="2 3">
    <name type="scientific">Vagococcus elongatus</name>
    <dbReference type="NCBI Taxonomy" id="180344"/>
    <lineage>
        <taxon>Bacteria</taxon>
        <taxon>Bacillati</taxon>
        <taxon>Bacillota</taxon>
        <taxon>Bacilli</taxon>
        <taxon>Lactobacillales</taxon>
        <taxon>Enterococcaceae</taxon>
        <taxon>Vagococcus</taxon>
    </lineage>
</organism>
<dbReference type="EMBL" id="NGKA01000002">
    <property type="protein sequence ID" value="RSU15271.1"/>
    <property type="molecule type" value="Genomic_DNA"/>
</dbReference>
<proteinExistence type="predicted"/>
<protein>
    <submittedName>
        <fullName evidence="2">MBL fold metallo-hydrolase</fullName>
    </submittedName>
</protein>
<name>A0A430B4U0_9ENTE</name>
<keyword evidence="3" id="KW-1185">Reference proteome</keyword>
<evidence type="ECO:0000259" key="1">
    <source>
        <dbReference type="SMART" id="SM00849"/>
    </source>
</evidence>
<sequence>MSKNAAFHVSVLASGSTGNSLYIETEQKKILVDAGLSGKKITSLMAEVDRLPQELDAILVTHEHTDHIKGVGVLSRKYGIDVYANEPTWTAMSKNVGKIAEEHRHIFSMGSVLTLGDVSIESFGVSHDAAAPQFYQFHKNNKSFAILTDTGYCNDRIRGTIRNADGYVIESNHDLEMLRMGSYPWSLKQRILGDTGHLSNEDGALVMTDLIGNKTKKVFLGHLSRENNIKELAHMTMKHVLNQHDIDTINGVCLYDTDPNYATELFAIG</sequence>
<dbReference type="CDD" id="cd07733">
    <property type="entry name" value="YycJ-like_MBL-fold"/>
    <property type="match status" value="1"/>
</dbReference>
<comment type="caution">
    <text evidence="2">The sequence shown here is derived from an EMBL/GenBank/DDBJ whole genome shotgun (WGS) entry which is preliminary data.</text>
</comment>
<dbReference type="AlphaFoldDB" id="A0A430B4U0"/>
<feature type="domain" description="Metallo-beta-lactamase" evidence="1">
    <location>
        <begin position="17"/>
        <end position="222"/>
    </location>
</feature>
<keyword evidence="2" id="KW-0378">Hydrolase</keyword>
<evidence type="ECO:0000313" key="2">
    <source>
        <dbReference type="EMBL" id="RSU15271.1"/>
    </source>
</evidence>
<dbReference type="Gene3D" id="3.60.15.10">
    <property type="entry name" value="Ribonuclease Z/Hydroxyacylglutathione hydrolase-like"/>
    <property type="match status" value="1"/>
</dbReference>
<dbReference type="Proteomes" id="UP000287605">
    <property type="component" value="Unassembled WGS sequence"/>
</dbReference>
<accession>A0A430B4U0</accession>
<dbReference type="PANTHER" id="PTHR47619">
    <property type="entry name" value="METALLO-HYDROLASE YYCJ-RELATED"/>
    <property type="match status" value="1"/>
</dbReference>
<evidence type="ECO:0000313" key="3">
    <source>
        <dbReference type="Proteomes" id="UP000287605"/>
    </source>
</evidence>